<dbReference type="Gene3D" id="3.50.50.60">
    <property type="entry name" value="FAD/NAD(P)-binding domain"/>
    <property type="match status" value="1"/>
</dbReference>
<dbReference type="SUPFAM" id="SSF51905">
    <property type="entry name" value="FAD/NAD(P)-binding domain"/>
    <property type="match status" value="1"/>
</dbReference>
<dbReference type="GO" id="GO:0016614">
    <property type="term" value="F:oxidoreductase activity, acting on CH-OH group of donors"/>
    <property type="evidence" value="ECO:0007669"/>
    <property type="project" value="InterPro"/>
</dbReference>
<dbReference type="GO" id="GO:0050660">
    <property type="term" value="F:flavin adenine dinucleotide binding"/>
    <property type="evidence" value="ECO:0007669"/>
    <property type="project" value="InterPro"/>
</dbReference>
<dbReference type="InterPro" id="IPR036188">
    <property type="entry name" value="FAD/NAD-bd_sf"/>
</dbReference>
<proteinExistence type="inferred from homology"/>
<dbReference type="OrthoDB" id="269227at2759"/>
<keyword evidence="4" id="KW-1185">Reference proteome</keyword>
<evidence type="ECO:0000259" key="2">
    <source>
        <dbReference type="Pfam" id="PF05199"/>
    </source>
</evidence>
<dbReference type="PANTHER" id="PTHR11552:SF147">
    <property type="entry name" value="CHOLINE DEHYDROGENASE, MITOCHONDRIAL"/>
    <property type="match status" value="1"/>
</dbReference>
<feature type="non-terminal residue" evidence="3">
    <location>
        <position position="62"/>
    </location>
</feature>
<dbReference type="AlphaFoldDB" id="A0A087UW50"/>
<name>A0A087UW50_STEMI</name>
<evidence type="ECO:0000313" key="3">
    <source>
        <dbReference type="EMBL" id="KFM81589.1"/>
    </source>
</evidence>
<dbReference type="STRING" id="407821.A0A087UW50"/>
<evidence type="ECO:0000256" key="1">
    <source>
        <dbReference type="ARBA" id="ARBA00010790"/>
    </source>
</evidence>
<comment type="similarity">
    <text evidence="1">Belongs to the GMC oxidoreductase family.</text>
</comment>
<dbReference type="PANTHER" id="PTHR11552">
    <property type="entry name" value="GLUCOSE-METHANOL-CHOLINE GMC OXIDOREDUCTASE"/>
    <property type="match status" value="1"/>
</dbReference>
<feature type="domain" description="Glucose-methanol-choline oxidoreductase C-terminal" evidence="2">
    <location>
        <begin position="1"/>
        <end position="47"/>
    </location>
</feature>
<protein>
    <submittedName>
        <fullName evidence="3">Choline dehydrogenase, mitochondrial</fullName>
    </submittedName>
</protein>
<dbReference type="InterPro" id="IPR007867">
    <property type="entry name" value="GMC_OxRtase_C"/>
</dbReference>
<dbReference type="Proteomes" id="UP000054359">
    <property type="component" value="Unassembled WGS sequence"/>
</dbReference>
<dbReference type="OMA" id="TMLGNRC"/>
<accession>A0A087UW50</accession>
<evidence type="ECO:0000313" key="4">
    <source>
        <dbReference type="Proteomes" id="UP000054359"/>
    </source>
</evidence>
<dbReference type="EMBL" id="KK121945">
    <property type="protein sequence ID" value="KFM81589.1"/>
    <property type="molecule type" value="Genomic_DNA"/>
</dbReference>
<gene>
    <name evidence="3" type="ORF">X975_02291</name>
</gene>
<dbReference type="Pfam" id="PF05199">
    <property type="entry name" value="GMC_oxred_C"/>
    <property type="match status" value="1"/>
</dbReference>
<organism evidence="3 4">
    <name type="scientific">Stegodyphus mimosarum</name>
    <name type="common">African social velvet spider</name>
    <dbReference type="NCBI Taxonomy" id="407821"/>
    <lineage>
        <taxon>Eukaryota</taxon>
        <taxon>Metazoa</taxon>
        <taxon>Ecdysozoa</taxon>
        <taxon>Arthropoda</taxon>
        <taxon>Chelicerata</taxon>
        <taxon>Arachnida</taxon>
        <taxon>Araneae</taxon>
        <taxon>Araneomorphae</taxon>
        <taxon>Entelegynae</taxon>
        <taxon>Eresoidea</taxon>
        <taxon>Eresidae</taxon>
        <taxon>Stegodyphus</taxon>
    </lineage>
</organism>
<dbReference type="InterPro" id="IPR012132">
    <property type="entry name" value="GMC_OxRdtase"/>
</dbReference>
<reference evidence="3 4" key="1">
    <citation type="submission" date="2013-11" db="EMBL/GenBank/DDBJ databases">
        <title>Genome sequencing of Stegodyphus mimosarum.</title>
        <authorList>
            <person name="Bechsgaard J."/>
        </authorList>
    </citation>
    <scope>NUCLEOTIDE SEQUENCE [LARGE SCALE GENOMIC DNA]</scope>
</reference>
<sequence length="62" mass="6617">MGSVWDPTTVVDPQLRVKGTHNLRVADASIMPEIVSGNTNAPCIMIGEKAADIIKGKKTVLK</sequence>